<dbReference type="Proteomes" id="UP000007110">
    <property type="component" value="Unassembled WGS sequence"/>
</dbReference>
<keyword evidence="23" id="KW-1185">Reference proteome</keyword>
<sequence length="511" mass="58716">MPEGPSVRRWGDTARQFIHKRIEEVKGVSKVMERERWRGACINAVVVYGKQLFLQLLHNSPSGNDTRSDGESDTSAKKKTIKACDHKEENIDDGEDSIWYRYHFLMWGSLRANEYKEPSKRSKRAKKSEAPKAPNPMVEFHFEDKTFLVFYGGSIRIVDGPCEDEGTDVLSETFDFEKAATALLKPIPICYTIMDQTHFAGAGNIVKNEVLYACRMHPLELGSNLTRSEVVRLAEEVVRFTKDWLKWEEELPEYQKFGSWLKMYWKFKCPDGHKTIRGFFGDELKRMTMWCPECQGLRVESDISKAELANIGKIKKTTNVKRENKDESDDDGDVKRPKKMKSVKAPGKRKAVVKMSGKKNLRLNYEDDEDFDQVPLTSCTSKSRKVSVSKGQKKKRSPPTRTKPREREFVEPLSECKVSEGASKKQSRKRTHSEMTRTEQNKKDKVLCTKVKQECRPDDADDVDVKNKRCKGISLKARVKVENQGIESDKSARAKTPQRRSARLSKIKLEV</sequence>
<evidence type="ECO:0000256" key="7">
    <source>
        <dbReference type="ARBA" id="ARBA00022771"/>
    </source>
</evidence>
<evidence type="ECO:0000256" key="3">
    <source>
        <dbReference type="ARBA" id="ARBA00022454"/>
    </source>
</evidence>
<evidence type="ECO:0000313" key="23">
    <source>
        <dbReference type="Proteomes" id="UP000007110"/>
    </source>
</evidence>
<evidence type="ECO:0000256" key="13">
    <source>
        <dbReference type="ARBA" id="ARBA00023242"/>
    </source>
</evidence>
<evidence type="ECO:0000256" key="6">
    <source>
        <dbReference type="ARBA" id="ARBA00022763"/>
    </source>
</evidence>
<keyword evidence="14" id="KW-0511">Multifunctional enzyme</keyword>
<dbReference type="EnsemblMetazoa" id="XM_011662507">
    <property type="protein sequence ID" value="XP_011660809"/>
    <property type="gene ID" value="LOC105436686"/>
</dbReference>
<keyword evidence="9" id="KW-0862">Zinc</keyword>
<evidence type="ECO:0000256" key="4">
    <source>
        <dbReference type="ARBA" id="ARBA00022723"/>
    </source>
</evidence>
<dbReference type="GO" id="GO:0003684">
    <property type="term" value="F:damaged DNA binding"/>
    <property type="evidence" value="ECO:0007669"/>
    <property type="project" value="InterPro"/>
</dbReference>
<feature type="domain" description="Formamidopyrimidine-DNA glycosylase H2TH DNA-binding" evidence="21">
    <location>
        <begin position="165"/>
        <end position="249"/>
    </location>
</feature>
<keyword evidence="3" id="KW-0158">Chromosome</keyword>
<dbReference type="PANTHER" id="PTHR22993:SF9">
    <property type="entry name" value="FORMAMIDOPYRIMIDINE-DNA GLYCOSYLASE"/>
    <property type="match status" value="1"/>
</dbReference>
<dbReference type="SUPFAM" id="SSF46946">
    <property type="entry name" value="S13-like H2TH domain"/>
    <property type="match status" value="1"/>
</dbReference>
<feature type="compositionally biased region" description="Basic and acidic residues" evidence="20">
    <location>
        <begin position="66"/>
        <end position="81"/>
    </location>
</feature>
<name>A0A7M7HHY0_STRPU</name>
<feature type="region of interest" description="Disordered" evidence="20">
    <location>
        <begin position="59"/>
        <end position="81"/>
    </location>
</feature>
<evidence type="ECO:0000256" key="9">
    <source>
        <dbReference type="ARBA" id="ARBA00022833"/>
    </source>
</evidence>
<dbReference type="RefSeq" id="XP_011660809.2">
    <property type="nucleotide sequence ID" value="XM_011662507.2"/>
</dbReference>
<evidence type="ECO:0000313" key="22">
    <source>
        <dbReference type="EnsemblMetazoa" id="XP_011660809"/>
    </source>
</evidence>
<dbReference type="GO" id="GO:0008270">
    <property type="term" value="F:zinc ion binding"/>
    <property type="evidence" value="ECO:0007669"/>
    <property type="project" value="UniProtKB-KW"/>
</dbReference>
<keyword evidence="10" id="KW-0238">DNA-binding</keyword>
<dbReference type="KEGG" id="spu:105436686"/>
<dbReference type="GO" id="GO:0005634">
    <property type="term" value="C:nucleus"/>
    <property type="evidence" value="ECO:0000318"/>
    <property type="project" value="GO_Central"/>
</dbReference>
<feature type="compositionally biased region" description="Basic and acidic residues" evidence="20">
    <location>
        <begin position="432"/>
        <end position="443"/>
    </location>
</feature>
<comment type="subcellular location">
    <subcellularLocation>
        <location evidence="2">Chromosome</location>
    </subcellularLocation>
    <subcellularLocation>
        <location evidence="1">Nucleus</location>
    </subcellularLocation>
</comment>
<keyword evidence="6" id="KW-0227">DNA damage</keyword>
<dbReference type="InterPro" id="IPR010979">
    <property type="entry name" value="Ribosomal_uS13-like_H2TH"/>
</dbReference>
<keyword evidence="11" id="KW-0234">DNA repair</keyword>
<dbReference type="AlphaFoldDB" id="A0A7M7HHY0"/>
<dbReference type="GO" id="GO:0005694">
    <property type="term" value="C:chromosome"/>
    <property type="evidence" value="ECO:0007669"/>
    <property type="project" value="UniProtKB-SubCell"/>
</dbReference>
<dbReference type="OMA" id="RHSEMAN"/>
<feature type="compositionally biased region" description="Basic residues" evidence="20">
    <location>
        <begin position="382"/>
        <end position="402"/>
    </location>
</feature>
<accession>A0A7M7HHY0</accession>
<dbReference type="GO" id="GO:0006284">
    <property type="term" value="P:base-excision repair"/>
    <property type="evidence" value="ECO:0000318"/>
    <property type="project" value="GO_Central"/>
</dbReference>
<dbReference type="GO" id="GO:0016829">
    <property type="term" value="F:lyase activity"/>
    <property type="evidence" value="ECO:0007669"/>
    <property type="project" value="UniProtKB-KW"/>
</dbReference>
<evidence type="ECO:0000256" key="15">
    <source>
        <dbReference type="ARBA" id="ARBA00023295"/>
    </source>
</evidence>
<proteinExistence type="predicted"/>
<dbReference type="GO" id="GO:0005654">
    <property type="term" value="C:nucleoplasm"/>
    <property type="evidence" value="ECO:0007669"/>
    <property type="project" value="UniProtKB-ARBA"/>
</dbReference>
<dbReference type="Gene3D" id="1.10.8.50">
    <property type="match status" value="1"/>
</dbReference>
<feature type="region of interest" description="Disordered" evidence="20">
    <location>
        <begin position="380"/>
        <end position="443"/>
    </location>
</feature>
<keyword evidence="15" id="KW-0326">Glycosidase</keyword>
<dbReference type="GO" id="GO:0003906">
    <property type="term" value="F:DNA-(apurinic or apyrimidinic site) endonuclease activity"/>
    <property type="evidence" value="ECO:0000318"/>
    <property type="project" value="GO_Central"/>
</dbReference>
<reference evidence="23" key="1">
    <citation type="submission" date="2015-02" db="EMBL/GenBank/DDBJ databases">
        <title>Genome sequencing for Strongylocentrotus purpuratus.</title>
        <authorList>
            <person name="Murali S."/>
            <person name="Liu Y."/>
            <person name="Vee V."/>
            <person name="English A."/>
            <person name="Wang M."/>
            <person name="Skinner E."/>
            <person name="Han Y."/>
            <person name="Muzny D.M."/>
            <person name="Worley K.C."/>
            <person name="Gibbs R.A."/>
        </authorList>
    </citation>
    <scope>NUCLEOTIDE SEQUENCE</scope>
</reference>
<evidence type="ECO:0000256" key="2">
    <source>
        <dbReference type="ARBA" id="ARBA00004286"/>
    </source>
</evidence>
<feature type="region of interest" description="Disordered" evidence="20">
    <location>
        <begin position="484"/>
        <end position="511"/>
    </location>
</feature>
<dbReference type="InterPro" id="IPR015886">
    <property type="entry name" value="H2TH_FPG"/>
</dbReference>
<keyword evidence="8" id="KW-0378">Hydrolase</keyword>
<evidence type="ECO:0000256" key="1">
    <source>
        <dbReference type="ARBA" id="ARBA00004123"/>
    </source>
</evidence>
<evidence type="ECO:0000256" key="8">
    <source>
        <dbReference type="ARBA" id="ARBA00022801"/>
    </source>
</evidence>
<dbReference type="PANTHER" id="PTHR22993">
    <property type="entry name" value="FORMAMIDOPYRIMIDINE-DNA GLYCOSYLASE"/>
    <property type="match status" value="1"/>
</dbReference>
<protein>
    <recommendedName>
        <fullName evidence="16">Endonuclease 8-like 3</fullName>
    </recommendedName>
    <alternativeName>
        <fullName evidence="17">DNA glycosylase/AP lyase Neil3</fullName>
    </alternativeName>
    <alternativeName>
        <fullName evidence="19">Endonuclease VIII-like 3</fullName>
    </alternativeName>
    <alternativeName>
        <fullName evidence="18">Nei-like protein 3</fullName>
    </alternativeName>
</protein>
<feature type="region of interest" description="Disordered" evidence="20">
    <location>
        <begin position="319"/>
        <end position="356"/>
    </location>
</feature>
<keyword evidence="5" id="KW-0677">Repeat</keyword>
<dbReference type="GeneID" id="105436686"/>
<keyword evidence="12" id="KW-0456">Lyase</keyword>
<feature type="compositionally biased region" description="Basic residues" evidence="20">
    <location>
        <begin position="336"/>
        <end position="356"/>
    </location>
</feature>
<evidence type="ECO:0000256" key="11">
    <source>
        <dbReference type="ARBA" id="ARBA00023204"/>
    </source>
</evidence>
<feature type="compositionally biased region" description="Basic residues" evidence="20">
    <location>
        <begin position="496"/>
        <end position="511"/>
    </location>
</feature>
<evidence type="ECO:0000256" key="17">
    <source>
        <dbReference type="ARBA" id="ARBA00081871"/>
    </source>
</evidence>
<evidence type="ECO:0000256" key="12">
    <source>
        <dbReference type="ARBA" id="ARBA00023239"/>
    </source>
</evidence>
<keyword evidence="4" id="KW-0479">Metal-binding</keyword>
<evidence type="ECO:0000256" key="19">
    <source>
        <dbReference type="ARBA" id="ARBA00083341"/>
    </source>
</evidence>
<evidence type="ECO:0000259" key="21">
    <source>
        <dbReference type="SMART" id="SM01232"/>
    </source>
</evidence>
<dbReference type="OrthoDB" id="444592at2759"/>
<dbReference type="FunFam" id="1.10.8.50:FF:000008">
    <property type="entry name" value="Nei-like DNA glycosylase 3"/>
    <property type="match status" value="1"/>
</dbReference>
<reference evidence="22" key="2">
    <citation type="submission" date="2021-01" db="UniProtKB">
        <authorList>
            <consortium name="EnsemblMetazoa"/>
        </authorList>
    </citation>
    <scope>IDENTIFICATION</scope>
</reference>
<dbReference type="SMART" id="SM01232">
    <property type="entry name" value="H2TH"/>
    <property type="match status" value="1"/>
</dbReference>
<dbReference type="Pfam" id="PF06831">
    <property type="entry name" value="H2TH"/>
    <property type="match status" value="1"/>
</dbReference>
<evidence type="ECO:0000256" key="10">
    <source>
        <dbReference type="ARBA" id="ARBA00023125"/>
    </source>
</evidence>
<dbReference type="GO" id="GO:0019104">
    <property type="term" value="F:DNA N-glycosylase activity"/>
    <property type="evidence" value="ECO:0000318"/>
    <property type="project" value="GO_Central"/>
</dbReference>
<evidence type="ECO:0000256" key="5">
    <source>
        <dbReference type="ARBA" id="ARBA00022737"/>
    </source>
</evidence>
<evidence type="ECO:0000256" key="14">
    <source>
        <dbReference type="ARBA" id="ARBA00023268"/>
    </source>
</evidence>
<organism evidence="22 23">
    <name type="scientific">Strongylocentrotus purpuratus</name>
    <name type="common">Purple sea urchin</name>
    <dbReference type="NCBI Taxonomy" id="7668"/>
    <lineage>
        <taxon>Eukaryota</taxon>
        <taxon>Metazoa</taxon>
        <taxon>Echinodermata</taxon>
        <taxon>Eleutherozoa</taxon>
        <taxon>Echinozoa</taxon>
        <taxon>Echinoidea</taxon>
        <taxon>Euechinoidea</taxon>
        <taxon>Echinacea</taxon>
        <taxon>Camarodonta</taxon>
        <taxon>Echinidea</taxon>
        <taxon>Strongylocentrotidae</taxon>
        <taxon>Strongylocentrotus</taxon>
    </lineage>
</organism>
<evidence type="ECO:0000256" key="18">
    <source>
        <dbReference type="ARBA" id="ARBA00082922"/>
    </source>
</evidence>
<evidence type="ECO:0000256" key="16">
    <source>
        <dbReference type="ARBA" id="ARBA00073168"/>
    </source>
</evidence>
<keyword evidence="13" id="KW-0539">Nucleus</keyword>
<dbReference type="InParanoid" id="A0A7M7HHY0"/>
<keyword evidence="7" id="KW-0863">Zinc-finger</keyword>
<evidence type="ECO:0000256" key="20">
    <source>
        <dbReference type="SAM" id="MobiDB-lite"/>
    </source>
</evidence>